<evidence type="ECO:0000256" key="4">
    <source>
        <dbReference type="ARBA" id="ARBA00022989"/>
    </source>
</evidence>
<feature type="transmembrane region" description="Helical" evidence="6">
    <location>
        <begin position="24"/>
        <end position="41"/>
    </location>
</feature>
<evidence type="ECO:0000313" key="8">
    <source>
        <dbReference type="EMBL" id="GLR65211.1"/>
    </source>
</evidence>
<evidence type="ECO:0000256" key="6">
    <source>
        <dbReference type="SAM" id="Phobius"/>
    </source>
</evidence>
<organism evidence="8 9">
    <name type="scientific">Marinospirillum insulare</name>
    <dbReference type="NCBI Taxonomy" id="217169"/>
    <lineage>
        <taxon>Bacteria</taxon>
        <taxon>Pseudomonadati</taxon>
        <taxon>Pseudomonadota</taxon>
        <taxon>Gammaproteobacteria</taxon>
        <taxon>Oceanospirillales</taxon>
        <taxon>Oceanospirillaceae</taxon>
        <taxon>Marinospirillum</taxon>
    </lineage>
</organism>
<feature type="transmembrane region" description="Helical" evidence="6">
    <location>
        <begin position="47"/>
        <end position="66"/>
    </location>
</feature>
<feature type="transmembrane region" description="Helical" evidence="6">
    <location>
        <begin position="140"/>
        <end position="161"/>
    </location>
</feature>
<keyword evidence="4 6" id="KW-1133">Transmembrane helix</keyword>
<protein>
    <recommendedName>
        <fullName evidence="7">EamA domain-containing protein</fullName>
    </recommendedName>
</protein>
<dbReference type="EMBL" id="BSOR01000079">
    <property type="protein sequence ID" value="GLR65211.1"/>
    <property type="molecule type" value="Genomic_DNA"/>
</dbReference>
<evidence type="ECO:0000313" key="9">
    <source>
        <dbReference type="Proteomes" id="UP001156682"/>
    </source>
</evidence>
<dbReference type="InterPro" id="IPR000620">
    <property type="entry name" value="EamA_dom"/>
</dbReference>
<feature type="domain" description="EamA" evidence="7">
    <location>
        <begin position="49"/>
        <end position="181"/>
    </location>
</feature>
<keyword evidence="9" id="KW-1185">Reference proteome</keyword>
<dbReference type="PANTHER" id="PTHR42920">
    <property type="entry name" value="OS03G0707200 PROTEIN-RELATED"/>
    <property type="match status" value="1"/>
</dbReference>
<keyword evidence="5 6" id="KW-0472">Membrane</keyword>
<keyword evidence="2" id="KW-1003">Cell membrane</keyword>
<evidence type="ECO:0000256" key="3">
    <source>
        <dbReference type="ARBA" id="ARBA00022692"/>
    </source>
</evidence>
<feature type="transmembrane region" description="Helical" evidence="6">
    <location>
        <begin position="167"/>
        <end position="184"/>
    </location>
</feature>
<evidence type="ECO:0000259" key="7">
    <source>
        <dbReference type="Pfam" id="PF00892"/>
    </source>
</evidence>
<dbReference type="Proteomes" id="UP001156682">
    <property type="component" value="Unassembled WGS sequence"/>
</dbReference>
<sequence>MNSLGIVMVPLLNFILGGEKPSRYAFLSLPFVLLGMAFLSLDSEFSFGLGEWCFLMAAFFLAFMFIFNSRAAAKISALPLTTIQLITTGLITGFFSLIFEEWSFQQPPAIWGWFAASLLLATSLRFLLQTYAQGLAPPSHTAIIMTLEPVWTAILASFWFAEIMSSFQLIGCSLIFIAVLVNRAPALKMWLGSHWPSRKTAGRP</sequence>
<comment type="caution">
    <text evidence="8">The sequence shown here is derived from an EMBL/GenBank/DDBJ whole genome shotgun (WGS) entry which is preliminary data.</text>
</comment>
<evidence type="ECO:0000256" key="2">
    <source>
        <dbReference type="ARBA" id="ARBA00022475"/>
    </source>
</evidence>
<accession>A0ABQ5ZYC3</accession>
<comment type="subcellular location">
    <subcellularLocation>
        <location evidence="1">Cell membrane</location>
        <topology evidence="1">Multi-pass membrane protein</topology>
    </subcellularLocation>
</comment>
<dbReference type="InterPro" id="IPR037185">
    <property type="entry name" value="EmrE-like"/>
</dbReference>
<gene>
    <name evidence="8" type="ORF">GCM10007878_26500</name>
</gene>
<feature type="transmembrane region" description="Helical" evidence="6">
    <location>
        <begin position="78"/>
        <end position="98"/>
    </location>
</feature>
<dbReference type="Pfam" id="PF00892">
    <property type="entry name" value="EamA"/>
    <property type="match status" value="1"/>
</dbReference>
<evidence type="ECO:0000256" key="5">
    <source>
        <dbReference type="ARBA" id="ARBA00023136"/>
    </source>
</evidence>
<reference evidence="9" key="1">
    <citation type="journal article" date="2019" name="Int. J. Syst. Evol. Microbiol.">
        <title>The Global Catalogue of Microorganisms (GCM) 10K type strain sequencing project: providing services to taxonomists for standard genome sequencing and annotation.</title>
        <authorList>
            <consortium name="The Broad Institute Genomics Platform"/>
            <consortium name="The Broad Institute Genome Sequencing Center for Infectious Disease"/>
            <person name="Wu L."/>
            <person name="Ma J."/>
        </authorList>
    </citation>
    <scope>NUCLEOTIDE SEQUENCE [LARGE SCALE GENOMIC DNA]</scope>
    <source>
        <strain evidence="9">NBRC 100033</strain>
    </source>
</reference>
<dbReference type="InterPro" id="IPR051258">
    <property type="entry name" value="Diverse_Substrate_Transporter"/>
</dbReference>
<keyword evidence="3 6" id="KW-0812">Transmembrane</keyword>
<name>A0ABQ5ZYC3_9GAMM</name>
<proteinExistence type="predicted"/>
<dbReference type="SUPFAM" id="SSF103481">
    <property type="entry name" value="Multidrug resistance efflux transporter EmrE"/>
    <property type="match status" value="1"/>
</dbReference>
<dbReference type="PANTHER" id="PTHR42920:SF5">
    <property type="entry name" value="EAMA DOMAIN-CONTAINING PROTEIN"/>
    <property type="match status" value="1"/>
</dbReference>
<feature type="transmembrane region" description="Helical" evidence="6">
    <location>
        <begin position="110"/>
        <end position="128"/>
    </location>
</feature>
<evidence type="ECO:0000256" key="1">
    <source>
        <dbReference type="ARBA" id="ARBA00004651"/>
    </source>
</evidence>